<dbReference type="EMBL" id="AP027272">
    <property type="protein sequence ID" value="BDX06388.1"/>
    <property type="molecule type" value="Genomic_DNA"/>
</dbReference>
<dbReference type="AlphaFoldDB" id="A0AA48HV13"/>
<feature type="transmembrane region" description="Helical" evidence="1">
    <location>
        <begin position="94"/>
        <end position="114"/>
    </location>
</feature>
<accession>A0AA48HV13</accession>
<name>A0AA48HV13_9ALTE</name>
<feature type="transmembrane region" description="Helical" evidence="1">
    <location>
        <begin position="12"/>
        <end position="33"/>
    </location>
</feature>
<keyword evidence="1" id="KW-0812">Transmembrane</keyword>
<feature type="transmembrane region" description="Helical" evidence="1">
    <location>
        <begin position="45"/>
        <end position="65"/>
    </location>
</feature>
<evidence type="ECO:0000313" key="2">
    <source>
        <dbReference type="EMBL" id="BDX06388.1"/>
    </source>
</evidence>
<evidence type="ECO:0000256" key="1">
    <source>
        <dbReference type="SAM" id="Phobius"/>
    </source>
</evidence>
<dbReference type="KEGG" id="pmaw:MACH26_19090"/>
<organism evidence="2 3">
    <name type="scientific">Planctobacterium marinum</name>
    <dbReference type="NCBI Taxonomy" id="1631968"/>
    <lineage>
        <taxon>Bacteria</taxon>
        <taxon>Pseudomonadati</taxon>
        <taxon>Pseudomonadota</taxon>
        <taxon>Gammaproteobacteria</taxon>
        <taxon>Alteromonadales</taxon>
        <taxon>Alteromonadaceae</taxon>
        <taxon>Planctobacterium</taxon>
    </lineage>
</organism>
<reference evidence="2" key="1">
    <citation type="submission" date="2023-01" db="EMBL/GenBank/DDBJ databases">
        <title>Complete genome sequence of Planctobacterium marinum strain Dej080120_11.</title>
        <authorList>
            <person name="Ueki S."/>
            <person name="Maruyama F."/>
        </authorList>
    </citation>
    <scope>NUCLEOTIDE SEQUENCE</scope>
    <source>
        <strain evidence="2">Dej080120_11</strain>
    </source>
</reference>
<feature type="transmembrane region" description="Helical" evidence="1">
    <location>
        <begin position="134"/>
        <end position="155"/>
    </location>
</feature>
<protein>
    <recommendedName>
        <fullName evidence="4">MotA/TolQ/ExbB proton channel domain-containing protein</fullName>
    </recommendedName>
</protein>
<gene>
    <name evidence="2" type="ORF">MACH26_19090</name>
</gene>
<evidence type="ECO:0008006" key="4">
    <source>
        <dbReference type="Google" id="ProtNLM"/>
    </source>
</evidence>
<proteinExistence type="predicted"/>
<evidence type="ECO:0000313" key="3">
    <source>
        <dbReference type="Proteomes" id="UP001333710"/>
    </source>
</evidence>
<keyword evidence="1" id="KW-0472">Membrane</keyword>
<keyword evidence="3" id="KW-1185">Reference proteome</keyword>
<dbReference type="Proteomes" id="UP001333710">
    <property type="component" value="Chromosome"/>
</dbReference>
<keyword evidence="1" id="KW-1133">Transmembrane helix</keyword>
<dbReference type="RefSeq" id="WP_338292407.1">
    <property type="nucleotide sequence ID" value="NZ_AP027272.1"/>
</dbReference>
<sequence length="164" mass="17654">MSASAISSTFRLGSGIFGILVISLAIISWYSSMNVQEMLLWGQKVFSASFVIGYLVLIGTAAYAWHKIKQSKGNNKSKQSALWFELGQQCGNGLATLALTFTLLGISLGIGVLSEQPLTPETIQSIIQELTRQFSMAFMTTVVGLPSATLVRAIFSVKQQQVAG</sequence>